<dbReference type="Proteomes" id="UP000724672">
    <property type="component" value="Unassembled WGS sequence"/>
</dbReference>
<gene>
    <name evidence="8" type="primary">ispH</name>
    <name evidence="11" type="ORF">GOQ27_15795</name>
</gene>
<keyword evidence="8 11" id="KW-0560">Oxidoreductase</keyword>
<keyword evidence="7" id="KW-0687">Ribonucleoprotein</keyword>
<feature type="domain" description="S1 motif" evidence="10">
    <location>
        <begin position="384"/>
        <end position="450"/>
    </location>
</feature>
<dbReference type="NCBIfam" id="NF002187">
    <property type="entry name" value="PRK01045.1-1"/>
    <property type="match status" value="1"/>
</dbReference>
<feature type="binding site" evidence="8">
    <location>
        <position position="217"/>
    </location>
    <ligand>
        <name>dimethylallyl diphosphate</name>
        <dbReference type="ChEBI" id="CHEBI:57623"/>
    </ligand>
</feature>
<evidence type="ECO:0000256" key="4">
    <source>
        <dbReference type="ARBA" id="ARBA00022980"/>
    </source>
</evidence>
<dbReference type="GO" id="GO:0046872">
    <property type="term" value="F:metal ion binding"/>
    <property type="evidence" value="ECO:0007669"/>
    <property type="project" value="UniProtKB-KW"/>
</dbReference>
<dbReference type="AlphaFoldDB" id="A0A942UVD8"/>
<organism evidence="11 12">
    <name type="scientific">Anaeromonas frigoriresistens</name>
    <dbReference type="NCBI Taxonomy" id="2683708"/>
    <lineage>
        <taxon>Bacteria</taxon>
        <taxon>Bacillati</taxon>
        <taxon>Bacillota</taxon>
        <taxon>Tissierellia</taxon>
        <taxon>Tissierellales</taxon>
        <taxon>Thermohalobacteraceae</taxon>
        <taxon>Anaeromonas</taxon>
    </lineage>
</organism>
<keyword evidence="5 8" id="KW-0408">Iron</keyword>
<feature type="binding site" evidence="8">
    <location>
        <position position="94"/>
    </location>
    <ligand>
        <name>[4Fe-4S] cluster</name>
        <dbReference type="ChEBI" id="CHEBI:49883"/>
    </ligand>
</feature>
<dbReference type="PRINTS" id="PR00681">
    <property type="entry name" value="RIBOSOMALS1"/>
</dbReference>
<dbReference type="GO" id="GO:0005840">
    <property type="term" value="C:ribosome"/>
    <property type="evidence" value="ECO:0007669"/>
    <property type="project" value="UniProtKB-KW"/>
</dbReference>
<dbReference type="EC" id="1.17.7.4" evidence="8"/>
<feature type="binding site" evidence="8">
    <location>
        <position position="260"/>
    </location>
    <ligand>
        <name>isopentenyl diphosphate</name>
        <dbReference type="ChEBI" id="CHEBI:128769"/>
    </ligand>
</feature>
<keyword evidence="8" id="KW-0414">Isoprene biosynthesis</keyword>
<feature type="binding site" evidence="8">
    <location>
        <position position="72"/>
    </location>
    <ligand>
        <name>isopentenyl diphosphate</name>
        <dbReference type="ChEBI" id="CHEBI:128769"/>
    </ligand>
</feature>
<feature type="binding site" evidence="8">
    <location>
        <position position="217"/>
    </location>
    <ligand>
        <name>isopentenyl diphosphate</name>
        <dbReference type="ChEBI" id="CHEBI:128769"/>
    </ligand>
</feature>
<dbReference type="Gene3D" id="3.40.50.11270">
    <property type="match status" value="1"/>
</dbReference>
<keyword evidence="12" id="KW-1185">Reference proteome</keyword>
<feature type="binding site" evidence="8">
    <location>
        <position position="216"/>
    </location>
    <ligand>
        <name>(2E)-4-hydroxy-3-methylbut-2-enyl diphosphate</name>
        <dbReference type="ChEBI" id="CHEBI:128753"/>
    </ligand>
</feature>
<feature type="binding site" evidence="8">
    <location>
        <position position="122"/>
    </location>
    <ligand>
        <name>(2E)-4-hydroxy-3-methylbut-2-enyl diphosphate</name>
        <dbReference type="ChEBI" id="CHEBI:128753"/>
    </ligand>
</feature>
<evidence type="ECO:0000256" key="7">
    <source>
        <dbReference type="ARBA" id="ARBA00023274"/>
    </source>
</evidence>
<proteinExistence type="inferred from homology"/>
<dbReference type="CDD" id="cd13944">
    <property type="entry name" value="lytB_ispH"/>
    <property type="match status" value="1"/>
</dbReference>
<dbReference type="FunFam" id="2.40.50.140:FF:000051">
    <property type="entry name" value="RNA-binding transcriptional accessory protein"/>
    <property type="match status" value="2"/>
</dbReference>
<dbReference type="GO" id="GO:0019288">
    <property type="term" value="P:isopentenyl diphosphate biosynthetic process, methylerythritol 4-phosphate pathway"/>
    <property type="evidence" value="ECO:0007669"/>
    <property type="project" value="UniProtKB-UniRule"/>
</dbReference>
<dbReference type="GO" id="GO:0051745">
    <property type="term" value="F:4-hydroxy-3-methylbut-2-enyl diphosphate reductase activity"/>
    <property type="evidence" value="ECO:0007669"/>
    <property type="project" value="UniProtKB-UniRule"/>
</dbReference>
<dbReference type="EMBL" id="WSFT01000053">
    <property type="protein sequence ID" value="MBS4539939.1"/>
    <property type="molecule type" value="Genomic_DNA"/>
</dbReference>
<dbReference type="PANTHER" id="PTHR10724:SF7">
    <property type="entry name" value="SMALL RIBOSOMAL SUBUNIT PROTEIN BS1C"/>
    <property type="match status" value="1"/>
</dbReference>
<dbReference type="Pfam" id="PF00575">
    <property type="entry name" value="S1"/>
    <property type="match status" value="4"/>
</dbReference>
<comment type="similarity">
    <text evidence="1">Belongs to the bacterial ribosomal protein bS1 family.</text>
</comment>
<dbReference type="GO" id="GO:1990904">
    <property type="term" value="C:ribonucleoprotein complex"/>
    <property type="evidence" value="ECO:0007669"/>
    <property type="project" value="UniProtKB-KW"/>
</dbReference>
<dbReference type="InterPro" id="IPR035104">
    <property type="entry name" value="Ribosomal_protein_S1-like"/>
</dbReference>
<feature type="domain" description="S1 motif" evidence="10">
    <location>
        <begin position="297"/>
        <end position="366"/>
    </location>
</feature>
<dbReference type="Gene3D" id="3.40.1010.20">
    <property type="entry name" value="4-hydroxy-3-methylbut-2-enyl diphosphate reductase, catalytic domain"/>
    <property type="match status" value="2"/>
</dbReference>
<evidence type="ECO:0000256" key="5">
    <source>
        <dbReference type="ARBA" id="ARBA00023004"/>
    </source>
</evidence>
<feature type="binding site" evidence="8">
    <location>
        <position position="72"/>
    </location>
    <ligand>
        <name>dimethylallyl diphosphate</name>
        <dbReference type="ChEBI" id="CHEBI:57623"/>
    </ligand>
</feature>
<comment type="cofactor">
    <cofactor evidence="8">
        <name>[4Fe-4S] cluster</name>
        <dbReference type="ChEBI" id="CHEBI:49883"/>
    </cofactor>
    <text evidence="8">Binds 1 [4Fe-4S] cluster per subunit.</text>
</comment>
<dbReference type="PANTHER" id="PTHR10724">
    <property type="entry name" value="30S RIBOSOMAL PROTEIN S1"/>
    <property type="match status" value="1"/>
</dbReference>
<dbReference type="NCBIfam" id="NF005208">
    <property type="entry name" value="PRK06676.1"/>
    <property type="match status" value="1"/>
</dbReference>
<comment type="similarity">
    <text evidence="8">Belongs to the IspH family.</text>
</comment>
<dbReference type="InterPro" id="IPR003451">
    <property type="entry name" value="LytB/IspH"/>
</dbReference>
<feature type="binding site" evidence="8">
    <location>
        <position position="40"/>
    </location>
    <ligand>
        <name>(2E)-4-hydroxy-3-methylbut-2-enyl diphosphate</name>
        <dbReference type="ChEBI" id="CHEBI:128753"/>
    </ligand>
</feature>
<dbReference type="GO" id="GO:0005737">
    <property type="term" value="C:cytoplasm"/>
    <property type="evidence" value="ECO:0007669"/>
    <property type="project" value="UniProtKB-ARBA"/>
</dbReference>
<evidence type="ECO:0000259" key="10">
    <source>
        <dbReference type="PROSITE" id="PS50126"/>
    </source>
</evidence>
<dbReference type="CDD" id="cd04465">
    <property type="entry name" value="S1_RPS1_repeat_ec2_hs2"/>
    <property type="match status" value="1"/>
</dbReference>
<feature type="domain" description="S1 motif" evidence="10">
    <location>
        <begin position="471"/>
        <end position="539"/>
    </location>
</feature>
<feature type="binding site" evidence="8">
    <location>
        <position position="218"/>
    </location>
    <ligand>
        <name>dimethylallyl diphosphate</name>
        <dbReference type="ChEBI" id="CHEBI:57623"/>
    </ligand>
</feature>
<dbReference type="PROSITE" id="PS50126">
    <property type="entry name" value="S1"/>
    <property type="match status" value="4"/>
</dbReference>
<keyword evidence="2 8" id="KW-0004">4Fe-4S</keyword>
<comment type="catalytic activity">
    <reaction evidence="8">
        <text>isopentenyl diphosphate + 2 oxidized [2Fe-2S]-[ferredoxin] + H2O = (2E)-4-hydroxy-3-methylbut-2-enyl diphosphate + 2 reduced [2Fe-2S]-[ferredoxin] + 2 H(+)</text>
        <dbReference type="Rhea" id="RHEA:24488"/>
        <dbReference type="Rhea" id="RHEA-COMP:10000"/>
        <dbReference type="Rhea" id="RHEA-COMP:10001"/>
        <dbReference type="ChEBI" id="CHEBI:15377"/>
        <dbReference type="ChEBI" id="CHEBI:15378"/>
        <dbReference type="ChEBI" id="CHEBI:33737"/>
        <dbReference type="ChEBI" id="CHEBI:33738"/>
        <dbReference type="ChEBI" id="CHEBI:128753"/>
        <dbReference type="ChEBI" id="CHEBI:128769"/>
        <dbReference type="EC" id="1.17.7.4"/>
    </reaction>
</comment>
<accession>A0A942UVD8</accession>
<feature type="binding site" evidence="8">
    <location>
        <position position="260"/>
    </location>
    <ligand>
        <name>dimethylallyl diphosphate</name>
        <dbReference type="ChEBI" id="CHEBI:57623"/>
    </ligand>
</feature>
<dbReference type="GO" id="GO:0003735">
    <property type="term" value="F:structural constituent of ribosome"/>
    <property type="evidence" value="ECO:0007669"/>
    <property type="project" value="TreeGrafter"/>
</dbReference>
<dbReference type="GO" id="GO:0016114">
    <property type="term" value="P:terpenoid biosynthetic process"/>
    <property type="evidence" value="ECO:0007669"/>
    <property type="project" value="UniProtKB-UniRule"/>
</dbReference>
<dbReference type="Gene3D" id="2.40.50.140">
    <property type="entry name" value="Nucleic acid-binding proteins"/>
    <property type="match status" value="4"/>
</dbReference>
<keyword evidence="4 11" id="KW-0689">Ribosomal protein</keyword>
<feature type="binding site" evidence="8">
    <location>
        <position position="122"/>
    </location>
    <ligand>
        <name>dimethylallyl diphosphate</name>
        <dbReference type="ChEBI" id="CHEBI:57623"/>
    </ligand>
</feature>
<dbReference type="GO" id="GO:0051539">
    <property type="term" value="F:4 iron, 4 sulfur cluster binding"/>
    <property type="evidence" value="ECO:0007669"/>
    <property type="project" value="UniProtKB-UniRule"/>
</dbReference>
<dbReference type="NCBIfam" id="NF000907">
    <property type="entry name" value="PRK00087.1"/>
    <property type="match status" value="1"/>
</dbReference>
<comment type="function">
    <text evidence="8">Catalyzes the conversion of 1-hydroxy-2-methyl-2-(E)-butenyl 4-diphosphate (HMBPP) into a mixture of isopentenyl diphosphate (IPP) and dimethylallyl diphosphate (DMAPP). Acts in the terminal step of the DOXP/MEP pathway for isoprenoid precursor biosynthesis.</text>
</comment>
<feature type="binding site" evidence="8">
    <location>
        <position position="216"/>
    </location>
    <ligand>
        <name>dimethylallyl diphosphate</name>
        <dbReference type="ChEBI" id="CHEBI:57623"/>
    </ligand>
</feature>
<feature type="binding site" evidence="8">
    <location>
        <position position="12"/>
    </location>
    <ligand>
        <name>[4Fe-4S] cluster</name>
        <dbReference type="ChEBI" id="CHEBI:49883"/>
    </ligand>
</feature>
<feature type="binding site" evidence="8">
    <location>
        <position position="40"/>
    </location>
    <ligand>
        <name>dimethylallyl diphosphate</name>
        <dbReference type="ChEBI" id="CHEBI:57623"/>
    </ligand>
</feature>
<dbReference type="CDD" id="cd05688">
    <property type="entry name" value="S1_RPS1_repeat_ec3"/>
    <property type="match status" value="1"/>
</dbReference>
<keyword evidence="3 8" id="KW-0479">Metal-binding</keyword>
<comment type="caution">
    <text evidence="11">The sequence shown here is derived from an EMBL/GenBank/DDBJ whole genome shotgun (WGS) entry which is preliminary data.</text>
</comment>
<dbReference type="CDD" id="cd05687">
    <property type="entry name" value="S1_RPS1_repeat_ec1_hs1"/>
    <property type="match status" value="1"/>
</dbReference>
<dbReference type="RefSeq" id="WP_203367844.1">
    <property type="nucleotide sequence ID" value="NZ_WSFT01000053.1"/>
</dbReference>
<evidence type="ECO:0000256" key="1">
    <source>
        <dbReference type="ARBA" id="ARBA00006767"/>
    </source>
</evidence>
<feature type="binding site" evidence="8">
    <location>
        <position position="160"/>
    </location>
    <ligand>
        <name>(2E)-4-hydroxy-3-methylbut-2-enyl diphosphate</name>
        <dbReference type="ChEBI" id="CHEBI:128753"/>
    </ligand>
</feature>
<dbReference type="NCBIfam" id="TIGR00216">
    <property type="entry name" value="ispH_lytB"/>
    <property type="match status" value="1"/>
</dbReference>
<dbReference type="SUPFAM" id="SSF50249">
    <property type="entry name" value="Nucleic acid-binding proteins"/>
    <property type="match status" value="4"/>
</dbReference>
<evidence type="ECO:0000256" key="8">
    <source>
        <dbReference type="HAMAP-Rule" id="MF_00191"/>
    </source>
</evidence>
<evidence type="ECO:0000313" key="11">
    <source>
        <dbReference type="EMBL" id="MBS4539939.1"/>
    </source>
</evidence>
<evidence type="ECO:0000256" key="9">
    <source>
        <dbReference type="SAM" id="MobiDB-lite"/>
    </source>
</evidence>
<dbReference type="GO" id="GO:0050992">
    <property type="term" value="P:dimethylallyl diphosphate biosynthetic process"/>
    <property type="evidence" value="ECO:0007669"/>
    <property type="project" value="UniProtKB-UniRule"/>
</dbReference>
<dbReference type="InterPro" id="IPR003029">
    <property type="entry name" value="S1_domain"/>
</dbReference>
<dbReference type="SMART" id="SM00316">
    <property type="entry name" value="S1"/>
    <property type="match status" value="4"/>
</dbReference>
<keyword evidence="6 8" id="KW-0411">Iron-sulfur</keyword>
<dbReference type="InterPro" id="IPR050437">
    <property type="entry name" value="Ribos_protein_bS1-like"/>
</dbReference>
<feature type="binding site" evidence="8">
    <location>
        <position position="217"/>
    </location>
    <ligand>
        <name>(2E)-4-hydroxy-3-methylbut-2-enyl diphosphate</name>
        <dbReference type="ChEBI" id="CHEBI:128753"/>
    </ligand>
</feature>
<feature type="binding site" evidence="8">
    <location>
        <position position="40"/>
    </location>
    <ligand>
        <name>isopentenyl diphosphate</name>
        <dbReference type="ChEBI" id="CHEBI:128769"/>
    </ligand>
</feature>
<evidence type="ECO:0000256" key="3">
    <source>
        <dbReference type="ARBA" id="ARBA00022723"/>
    </source>
</evidence>
<sequence length="655" mass="73351">MKIILAQNSGFCFGVERAINKTLETIDTNKGVHSLGPLIHNKQAISFLSKKGLNTIKSLDEVDSGTVIIRSHGVPIDIHSKLENKNIESLDLTCPFVRKIQKKVEEYYNKGYKIIIIGNPEHPEVIGINGWCNNSANIINSKDDIEDTKKYDKICIVAQTTMNEEKFELLSELISKKSNEVLKFNTICNATKLRQMSCKEVAGKVDAMIVIGGYHSSNTQKLVTISKDICKNTYHIETVDDLNIKELQKYNLVGITAGASTPDWIIKEVVNQVSNIDNEMNMMMEEIEKSLVSVNKGDIIEGTVISVNKDEVMVNIGYKSDGIIKKSELSNDPNINPEETLSEGDKIEVYVFSLDDGEGNVLLSKKRVVDIKGWEEIESVYDDGTLVNGKIVEIVKGGAIVLVNGLRGFIPASHISINYVDDLNKYLGKELSLKIIEFDRVKKRLVLSRKEVEMAELTEKKDKLWSKLEKGAKIEGEVKRLTDFGAFVDIGGIDGLVHISELSWGRVNHPSEVVKVGDKVEVIVLDFDKQKERISLGYKQTTEHPWENVKDKYNIGDIVEGKVVKIVDFGAFVEIESGLDGLVHISEISHKHIAKPSEELSKGDTVKVKILDIDSENNRLSLSIKETEERQENTYKDEEDTELTVGDMIKNNKED</sequence>
<dbReference type="InterPro" id="IPR012340">
    <property type="entry name" value="NA-bd_OB-fold"/>
</dbReference>
<dbReference type="HAMAP" id="MF_00191">
    <property type="entry name" value="IspH"/>
    <property type="match status" value="1"/>
</dbReference>
<comment type="catalytic activity">
    <reaction evidence="8">
        <text>dimethylallyl diphosphate + 2 oxidized [2Fe-2S]-[ferredoxin] + H2O = (2E)-4-hydroxy-3-methylbut-2-enyl diphosphate + 2 reduced [2Fe-2S]-[ferredoxin] + 2 H(+)</text>
        <dbReference type="Rhea" id="RHEA:24825"/>
        <dbReference type="Rhea" id="RHEA-COMP:10000"/>
        <dbReference type="Rhea" id="RHEA-COMP:10001"/>
        <dbReference type="ChEBI" id="CHEBI:15377"/>
        <dbReference type="ChEBI" id="CHEBI:15378"/>
        <dbReference type="ChEBI" id="CHEBI:33737"/>
        <dbReference type="ChEBI" id="CHEBI:33738"/>
        <dbReference type="ChEBI" id="CHEBI:57623"/>
        <dbReference type="ChEBI" id="CHEBI:128753"/>
        <dbReference type="EC" id="1.17.7.4"/>
    </reaction>
</comment>
<feature type="binding site" evidence="8">
    <location>
        <position position="260"/>
    </location>
    <ligand>
        <name>(2E)-4-hydroxy-3-methylbut-2-enyl diphosphate</name>
        <dbReference type="ChEBI" id="CHEBI:128753"/>
    </ligand>
</feature>
<feature type="active site" description="Proton donor" evidence="8">
    <location>
        <position position="124"/>
    </location>
</feature>
<dbReference type="GO" id="GO:0003729">
    <property type="term" value="F:mRNA binding"/>
    <property type="evidence" value="ECO:0007669"/>
    <property type="project" value="UniProtKB-ARBA"/>
</dbReference>
<feature type="compositionally biased region" description="Basic and acidic residues" evidence="9">
    <location>
        <begin position="625"/>
        <end position="636"/>
    </location>
</feature>
<feature type="binding site" evidence="8">
    <location>
        <position position="218"/>
    </location>
    <ligand>
        <name>isopentenyl diphosphate</name>
        <dbReference type="ChEBI" id="CHEBI:128769"/>
    </ligand>
</feature>
<feature type="domain" description="S1 motif" evidence="10">
    <location>
        <begin position="556"/>
        <end position="625"/>
    </location>
</feature>
<feature type="binding site" evidence="8">
    <location>
        <position position="218"/>
    </location>
    <ligand>
        <name>(2E)-4-hydroxy-3-methylbut-2-enyl diphosphate</name>
        <dbReference type="ChEBI" id="CHEBI:128753"/>
    </ligand>
</feature>
<comment type="pathway">
    <text evidence="8">Isoprenoid biosynthesis; dimethylallyl diphosphate biosynthesis; dimethylallyl diphosphate from (2E)-4-hydroxy-3-methylbutenyl diphosphate: step 1/1.</text>
</comment>
<feature type="binding site" evidence="8">
    <location>
        <position position="216"/>
    </location>
    <ligand>
        <name>isopentenyl diphosphate</name>
        <dbReference type="ChEBI" id="CHEBI:128769"/>
    </ligand>
</feature>
<name>A0A942UVD8_9FIRM</name>
<dbReference type="Pfam" id="PF02401">
    <property type="entry name" value="LYTB"/>
    <property type="match status" value="1"/>
</dbReference>
<evidence type="ECO:0000313" key="12">
    <source>
        <dbReference type="Proteomes" id="UP000724672"/>
    </source>
</evidence>
<protein>
    <recommendedName>
        <fullName evidence="8">4-hydroxy-3-methylbut-2-enyl diphosphate reductase</fullName>
        <shortName evidence="8">HMBPP reductase</shortName>
        <ecNumber evidence="8">1.17.7.4</ecNumber>
    </recommendedName>
</protein>
<feature type="binding site" evidence="8">
    <location>
        <position position="72"/>
    </location>
    <ligand>
        <name>(2E)-4-hydroxy-3-methylbut-2-enyl diphosphate</name>
        <dbReference type="ChEBI" id="CHEBI:128753"/>
    </ligand>
</feature>
<reference evidence="11" key="1">
    <citation type="submission" date="2019-12" db="EMBL/GenBank/DDBJ databases">
        <title>Clostridiaceae gen. nov. sp. nov., isolated from sediment in Xinjiang, China.</title>
        <authorList>
            <person name="Zhang R."/>
        </authorList>
    </citation>
    <scope>NUCLEOTIDE SEQUENCE</scope>
    <source>
        <strain evidence="11">D2Q-11</strain>
    </source>
</reference>
<evidence type="ECO:0000256" key="6">
    <source>
        <dbReference type="ARBA" id="ARBA00023014"/>
    </source>
</evidence>
<evidence type="ECO:0000256" key="2">
    <source>
        <dbReference type="ARBA" id="ARBA00022485"/>
    </source>
</evidence>
<feature type="binding site" evidence="8">
    <location>
        <position position="188"/>
    </location>
    <ligand>
        <name>[4Fe-4S] cluster</name>
        <dbReference type="ChEBI" id="CHEBI:49883"/>
    </ligand>
</feature>
<feature type="region of interest" description="Disordered" evidence="9">
    <location>
        <begin position="625"/>
        <end position="655"/>
    </location>
</feature>
<dbReference type="GO" id="GO:0006412">
    <property type="term" value="P:translation"/>
    <property type="evidence" value="ECO:0007669"/>
    <property type="project" value="TreeGrafter"/>
</dbReference>
<feature type="binding site" evidence="8">
    <location>
        <position position="122"/>
    </location>
    <ligand>
        <name>isopentenyl diphosphate</name>
        <dbReference type="ChEBI" id="CHEBI:128769"/>
    </ligand>
</feature>
<comment type="pathway">
    <text evidence="8">Isoprenoid biosynthesis; isopentenyl diphosphate biosynthesis via DXP pathway; isopentenyl diphosphate from 1-deoxy-D-xylulose 5-phosphate: step 6/6.</text>
</comment>